<reference evidence="2" key="1">
    <citation type="submission" date="2020-10" db="EMBL/GenBank/DDBJ databases">
        <authorList>
            <person name="Kikuchi T."/>
        </authorList>
    </citation>
    <scope>NUCLEOTIDE SEQUENCE</scope>
    <source>
        <strain evidence="2">NKZ352</strain>
    </source>
</reference>
<dbReference type="EMBL" id="CAJGYM010000128">
    <property type="protein sequence ID" value="CAD6198525.1"/>
    <property type="molecule type" value="Genomic_DNA"/>
</dbReference>
<feature type="region of interest" description="Disordered" evidence="1">
    <location>
        <begin position="72"/>
        <end position="116"/>
    </location>
</feature>
<feature type="compositionally biased region" description="Polar residues" evidence="1">
    <location>
        <begin position="1"/>
        <end position="16"/>
    </location>
</feature>
<dbReference type="Proteomes" id="UP000835052">
    <property type="component" value="Unassembled WGS sequence"/>
</dbReference>
<accession>A0A8S1HUH3</accession>
<comment type="caution">
    <text evidence="2">The sequence shown here is derived from an EMBL/GenBank/DDBJ whole genome shotgun (WGS) entry which is preliminary data.</text>
</comment>
<gene>
    <name evidence="2" type="ORF">CAUJ_LOCUS14431</name>
</gene>
<protein>
    <submittedName>
        <fullName evidence="2">Uncharacterized protein</fullName>
    </submittedName>
</protein>
<dbReference type="AlphaFoldDB" id="A0A8S1HUH3"/>
<evidence type="ECO:0000313" key="2">
    <source>
        <dbReference type="EMBL" id="CAD6198525.1"/>
    </source>
</evidence>
<sequence length="170" mass="18576">MSRTLFSNAYINQKETNGPVDQDAPKPPHHVYSSNHYTAANGDPNYTKEEESVATAGEKVKSVAEATMKACSEAGGKVKERRKKMSEEGQVLKLEKHSAVNPPDLSIPHGDDTNSTPYRTDHYTVKDAEPSDFHGTHCSSQNAKCADACSHTVEKVKEKLHDAKKSVSGH</sequence>
<proteinExistence type="predicted"/>
<evidence type="ECO:0000313" key="3">
    <source>
        <dbReference type="Proteomes" id="UP000835052"/>
    </source>
</evidence>
<keyword evidence="3" id="KW-1185">Reference proteome</keyword>
<name>A0A8S1HUH3_9PELO</name>
<feature type="region of interest" description="Disordered" evidence="1">
    <location>
        <begin position="1"/>
        <end position="59"/>
    </location>
</feature>
<evidence type="ECO:0000256" key="1">
    <source>
        <dbReference type="SAM" id="MobiDB-lite"/>
    </source>
</evidence>
<organism evidence="2 3">
    <name type="scientific">Caenorhabditis auriculariae</name>
    <dbReference type="NCBI Taxonomy" id="2777116"/>
    <lineage>
        <taxon>Eukaryota</taxon>
        <taxon>Metazoa</taxon>
        <taxon>Ecdysozoa</taxon>
        <taxon>Nematoda</taxon>
        <taxon>Chromadorea</taxon>
        <taxon>Rhabditida</taxon>
        <taxon>Rhabditina</taxon>
        <taxon>Rhabditomorpha</taxon>
        <taxon>Rhabditoidea</taxon>
        <taxon>Rhabditidae</taxon>
        <taxon>Peloderinae</taxon>
        <taxon>Caenorhabditis</taxon>
    </lineage>
</organism>